<evidence type="ECO:0000256" key="10">
    <source>
        <dbReference type="ARBA" id="ARBA00023167"/>
    </source>
</evidence>
<dbReference type="FunFam" id="3.20.20.210:FF:000003">
    <property type="entry name" value="5-methyltetrahydropteroyltriglutamate--homocysteine methyltransferase"/>
    <property type="match status" value="1"/>
</dbReference>
<evidence type="ECO:0000313" key="18">
    <source>
        <dbReference type="Proteomes" id="UP000028653"/>
    </source>
</evidence>
<evidence type="ECO:0000256" key="3">
    <source>
        <dbReference type="ARBA" id="ARBA00009553"/>
    </source>
</evidence>
<evidence type="ECO:0000313" key="17">
    <source>
        <dbReference type="EMBL" id="KFC84929.1"/>
    </source>
</evidence>
<evidence type="ECO:0000256" key="4">
    <source>
        <dbReference type="ARBA" id="ARBA00022603"/>
    </source>
</evidence>
<evidence type="ECO:0000256" key="14">
    <source>
        <dbReference type="PIRSR" id="PIRSR000382-3"/>
    </source>
</evidence>
<dbReference type="GO" id="GO:0008270">
    <property type="term" value="F:zinc ion binding"/>
    <property type="evidence" value="ECO:0007669"/>
    <property type="project" value="InterPro"/>
</dbReference>
<evidence type="ECO:0000256" key="7">
    <source>
        <dbReference type="ARBA" id="ARBA00022723"/>
    </source>
</evidence>
<feature type="domain" description="Cobalamin-independent methionine synthase MetE C-terminal/archaeal" evidence="15">
    <location>
        <begin position="471"/>
        <end position="794"/>
    </location>
</feature>
<dbReference type="STRING" id="1006004.GBAG_0024"/>
<feature type="binding site" evidence="11">
    <location>
        <position position="529"/>
    </location>
    <ligand>
        <name>L-homocysteine</name>
        <dbReference type="ChEBI" id="CHEBI:58199"/>
    </ligand>
</feature>
<dbReference type="PANTHER" id="PTHR30519">
    <property type="entry name" value="5-METHYLTETRAHYDROPTEROYLTRIGLUTAMATE--HOMOCYSTEINE METHYLTRANSFERASE"/>
    <property type="match status" value="1"/>
</dbReference>
<feature type="binding site" evidence="11">
    <location>
        <begin position="62"/>
        <end position="65"/>
    </location>
    <ligand>
        <name>5-methyltetrahydropteroyltri-L-glutamate</name>
        <dbReference type="ChEBI" id="CHEBI:58207"/>
    </ligand>
</feature>
<comment type="similarity">
    <text evidence="3 11">Belongs to the vitamin-B12 independent methionine synthase family.</text>
</comment>
<comment type="catalytic activity">
    <reaction evidence="11">
        <text>5-methyltetrahydropteroyltri-L-glutamate + L-homocysteine = tetrahydropteroyltri-L-glutamate + L-methionine</text>
        <dbReference type="Rhea" id="RHEA:21196"/>
        <dbReference type="ChEBI" id="CHEBI:57844"/>
        <dbReference type="ChEBI" id="CHEBI:58140"/>
        <dbReference type="ChEBI" id="CHEBI:58199"/>
        <dbReference type="ChEBI" id="CHEBI:58207"/>
        <dbReference type="EC" id="2.1.1.14"/>
    </reaction>
</comment>
<feature type="binding site" evidence="13">
    <location>
        <position position="771"/>
    </location>
    <ligand>
        <name>Zn(2+)</name>
        <dbReference type="ChEBI" id="CHEBI:29105"/>
        <label>1</label>
        <note>catalytic</note>
    </ligand>
</feature>
<dbReference type="Pfam" id="PF01717">
    <property type="entry name" value="Meth_synt_2"/>
    <property type="match status" value="1"/>
</dbReference>
<comment type="cofactor">
    <cofactor evidence="13">
        <name>Zn(2+)</name>
        <dbReference type="ChEBI" id="CHEBI:29105"/>
    </cofactor>
    <text evidence="13">Binds 2 Zn(2+) ions per subunit.</text>
</comment>
<dbReference type="EC" id="2.1.1.14" evidence="11"/>
<evidence type="ECO:0000256" key="13">
    <source>
        <dbReference type="PIRSR" id="PIRSR000382-2"/>
    </source>
</evidence>
<keyword evidence="7 11" id="KW-0479">Metal-binding</keyword>
<name>A0A085GMI4_9ENTR</name>
<feature type="binding site" evidence="11">
    <location>
        <position position="771"/>
    </location>
    <ligand>
        <name>Zn(2+)</name>
        <dbReference type="ChEBI" id="CHEBI:29105"/>
        <note>catalytic</note>
    </ligand>
</feature>
<comment type="cofactor">
    <cofactor evidence="11">
        <name>Zn(2+)</name>
        <dbReference type="ChEBI" id="CHEBI:29105"/>
    </cofactor>
    <text evidence="11">Binds 1 zinc ion per subunit.</text>
</comment>
<feature type="binding site" evidence="12">
    <location>
        <position position="65"/>
    </location>
    <ligand>
        <name>5-methyltetrahydropteroyltri-L-glutamate</name>
        <dbReference type="ChEBI" id="CHEBI:58207"/>
    </ligand>
</feature>
<evidence type="ECO:0000256" key="9">
    <source>
        <dbReference type="ARBA" id="ARBA00022833"/>
    </source>
</evidence>
<dbReference type="PIRSF" id="PIRSF000382">
    <property type="entry name" value="MeTrfase_B12_ind"/>
    <property type="match status" value="1"/>
</dbReference>
<dbReference type="UniPathway" id="UPA00051">
    <property type="reaction ID" value="UER00082"/>
</dbReference>
<dbReference type="CDD" id="cd03311">
    <property type="entry name" value="CIMS_C_terminal_like"/>
    <property type="match status" value="1"/>
</dbReference>
<dbReference type="InterPro" id="IPR002629">
    <property type="entry name" value="Met_Synth_C/arc"/>
</dbReference>
<dbReference type="GO" id="GO:0032259">
    <property type="term" value="P:methylation"/>
    <property type="evidence" value="ECO:0007669"/>
    <property type="project" value="UniProtKB-KW"/>
</dbReference>
<organism evidence="17 18">
    <name type="scientific">Buttiauxella agrestis ATCC 33320</name>
    <dbReference type="NCBI Taxonomy" id="1006004"/>
    <lineage>
        <taxon>Bacteria</taxon>
        <taxon>Pseudomonadati</taxon>
        <taxon>Pseudomonadota</taxon>
        <taxon>Gammaproteobacteria</taxon>
        <taxon>Enterobacterales</taxon>
        <taxon>Enterobacteriaceae</taxon>
        <taxon>Buttiauxella</taxon>
    </lineage>
</organism>
<dbReference type="InterPro" id="IPR006276">
    <property type="entry name" value="Cobalamin-indep_Met_synthase"/>
</dbReference>
<dbReference type="InterPro" id="IPR038071">
    <property type="entry name" value="UROD/MetE-like_sf"/>
</dbReference>
<evidence type="ECO:0000259" key="15">
    <source>
        <dbReference type="Pfam" id="PF01717"/>
    </source>
</evidence>
<feature type="binding site" evidence="12">
    <location>
        <position position="167"/>
    </location>
    <ligand>
        <name>5-methyltetrahydropteroyltri-L-glutamate</name>
        <dbReference type="ChEBI" id="CHEBI:58207"/>
    </ligand>
</feature>
<comment type="pathway">
    <text evidence="2 11">Amino-acid biosynthesis; L-methionine biosynthesis via de novo pathway; L-methionine from L-homocysteine (MetE route): step 1/1.</text>
</comment>
<dbReference type="NCBIfam" id="TIGR01371">
    <property type="entry name" value="met_syn_B12ind"/>
    <property type="match status" value="1"/>
</dbReference>
<protein>
    <recommendedName>
        <fullName evidence="11">5-methyltetrahydropteroyltriglutamate--homocysteine methyltransferase</fullName>
        <ecNumber evidence="11">2.1.1.14</ecNumber>
    </recommendedName>
    <alternativeName>
        <fullName evidence="11">Cobalamin-independent methionine synthase</fullName>
    </alternativeName>
    <alternativeName>
        <fullName evidence="11">Methionine synthase, vitamin-B12 independent isozyme</fullName>
    </alternativeName>
</protein>
<evidence type="ECO:0000259" key="16">
    <source>
        <dbReference type="Pfam" id="PF08267"/>
    </source>
</evidence>
<keyword evidence="5 11" id="KW-0028">Amino-acid biosynthesis</keyword>
<dbReference type="AlphaFoldDB" id="A0A085GMI4"/>
<keyword evidence="18" id="KW-1185">Reference proteome</keyword>
<accession>A0A085GMI4</accession>
<feature type="binding site" evidence="11 12">
    <location>
        <position position="644"/>
    </location>
    <ligand>
        <name>L-methionine</name>
        <dbReference type="ChEBI" id="CHEBI:57844"/>
    </ligand>
</feature>
<reference evidence="17 18" key="1">
    <citation type="submission" date="2014-05" db="EMBL/GenBank/DDBJ databases">
        <title>ATOL: Assembling a taxonomically balanced genome-scale reconstruction of the evolutionary history of the Enterobacteriaceae.</title>
        <authorList>
            <person name="Plunkett G.III."/>
            <person name="Neeno-Eckwall E.C."/>
            <person name="Glasner J.D."/>
            <person name="Perna N.T."/>
        </authorList>
    </citation>
    <scope>NUCLEOTIDE SEQUENCE [LARGE SCALE GENOMIC DNA]</scope>
    <source>
        <strain evidence="17 18">ATCC 33320</strain>
    </source>
</reference>
<evidence type="ECO:0000256" key="11">
    <source>
        <dbReference type="HAMAP-Rule" id="MF_00172"/>
    </source>
</evidence>
<feature type="active site" description="Proton donor" evidence="11 14">
    <location>
        <position position="739"/>
    </location>
</feature>
<comment type="function">
    <text evidence="1 11">Catalyzes the transfer of a methyl group from 5-methyltetrahydrofolate to homocysteine resulting in methionine formation.</text>
</comment>
<keyword evidence="6 11" id="KW-0808">Transferase</keyword>
<feature type="binding site" evidence="13">
    <location>
        <position position="688"/>
    </location>
    <ligand>
        <name>Zn(2+)</name>
        <dbReference type="ChEBI" id="CHEBI:29105"/>
        <label>1</label>
        <note>catalytic</note>
    </ligand>
</feature>
<dbReference type="GO" id="GO:0003871">
    <property type="term" value="F:5-methyltetrahydropteroyltriglutamate-homocysteine S-methyltransferase activity"/>
    <property type="evidence" value="ECO:0007669"/>
    <property type="project" value="UniProtKB-UniRule"/>
</dbReference>
<feature type="binding site" evidence="11 12">
    <location>
        <position position="529"/>
    </location>
    <ligand>
        <name>L-methionine</name>
        <dbReference type="ChEBI" id="CHEBI:57844"/>
    </ligand>
</feature>
<feature type="binding site" evidence="11">
    <location>
        <position position="688"/>
    </location>
    <ligand>
        <name>Zn(2+)</name>
        <dbReference type="ChEBI" id="CHEBI:29105"/>
        <note>catalytic</note>
    </ligand>
</feature>
<dbReference type="Gene3D" id="3.20.20.210">
    <property type="match status" value="2"/>
</dbReference>
<dbReference type="InterPro" id="IPR013215">
    <property type="entry name" value="Cbl-indep_Met_Synth_N"/>
</dbReference>
<feature type="binding site" evidence="13">
    <location>
        <position position="686"/>
    </location>
    <ligand>
        <name>Zn(2+)</name>
        <dbReference type="ChEBI" id="CHEBI:29105"/>
        <label>1</label>
        <note>catalytic</note>
    </ligand>
</feature>
<keyword evidence="8 11" id="KW-0677">Repeat</keyword>
<dbReference type="CDD" id="cd03312">
    <property type="entry name" value="CIMS_N_terminal_like"/>
    <property type="match status" value="1"/>
</dbReference>
<dbReference type="Pfam" id="PF08267">
    <property type="entry name" value="Meth_synt_1"/>
    <property type="match status" value="1"/>
</dbReference>
<feature type="binding site" evidence="13">
    <location>
        <position position="710"/>
    </location>
    <ligand>
        <name>Zn(2+)</name>
        <dbReference type="ChEBI" id="CHEBI:29105"/>
        <label>1</label>
        <note>catalytic</note>
    </ligand>
</feature>
<evidence type="ECO:0000256" key="6">
    <source>
        <dbReference type="ARBA" id="ARBA00022679"/>
    </source>
</evidence>
<feature type="binding site" evidence="11 12">
    <location>
        <begin position="476"/>
        <end position="478"/>
    </location>
    <ligand>
        <name>L-methionine</name>
        <dbReference type="ChEBI" id="CHEBI:57844"/>
    </ligand>
</feature>
<feature type="domain" description="Cobalamin-independent methionine synthase MetE N-terminal" evidence="16">
    <location>
        <begin position="50"/>
        <end position="357"/>
    </location>
</feature>
<feature type="binding site" evidence="11">
    <location>
        <position position="686"/>
    </location>
    <ligand>
        <name>Zn(2+)</name>
        <dbReference type="ChEBI" id="CHEBI:29105"/>
        <note>catalytic</note>
    </ligand>
</feature>
<comment type="caution">
    <text evidence="17">The sequence shown here is derived from an EMBL/GenBank/DDBJ whole genome shotgun (WGS) entry which is preliminary data.</text>
</comment>
<dbReference type="SUPFAM" id="SSF51726">
    <property type="entry name" value="UROD/MetE-like"/>
    <property type="match status" value="2"/>
</dbReference>
<gene>
    <name evidence="11 17" type="primary">metE</name>
    <name evidence="17" type="ORF">GBAG_0024</name>
</gene>
<dbReference type="HAMAP" id="MF_00172">
    <property type="entry name" value="Meth_synth"/>
    <property type="match status" value="1"/>
</dbReference>
<feature type="binding site" evidence="11 12">
    <location>
        <begin position="476"/>
        <end position="478"/>
    </location>
    <ligand>
        <name>L-homocysteine</name>
        <dbReference type="ChEBI" id="CHEBI:58199"/>
    </ligand>
</feature>
<evidence type="ECO:0000256" key="2">
    <source>
        <dbReference type="ARBA" id="ARBA00004681"/>
    </source>
</evidence>
<dbReference type="EMBL" id="JMPI01000001">
    <property type="protein sequence ID" value="KFC84929.1"/>
    <property type="molecule type" value="Genomic_DNA"/>
</dbReference>
<evidence type="ECO:0000256" key="1">
    <source>
        <dbReference type="ARBA" id="ARBA00002777"/>
    </source>
</evidence>
<feature type="binding site" evidence="11">
    <location>
        <position position="710"/>
    </location>
    <ligand>
        <name>Zn(2+)</name>
        <dbReference type="ChEBI" id="CHEBI:29105"/>
        <note>catalytic</note>
    </ligand>
</feature>
<dbReference type="Proteomes" id="UP000028653">
    <property type="component" value="Unassembled WGS sequence"/>
</dbReference>
<evidence type="ECO:0000256" key="12">
    <source>
        <dbReference type="PIRSR" id="PIRSR000382-1"/>
    </source>
</evidence>
<dbReference type="NCBIfam" id="NF003556">
    <property type="entry name" value="PRK05222.1"/>
    <property type="match status" value="1"/>
</dbReference>
<proteinExistence type="inferred from homology"/>
<keyword evidence="10 11" id="KW-0486">Methionine biosynthesis</keyword>
<sequence>MFDLDHESPSLRHEQIALEEYTVHLQDGGVNIWMAKYEKFLKGHNMTILNHTLGFPRVGLRRELKKAQESYWAGNSTQEELLAVGRELRARHWEQQKEAGVELLPVGDFAWYDHVLTTSLLLGNVPARHQNADGSVDIDTLFRLGRGRAPTGEPAAAAEMTKWFNTNYHYMVPEFTKGQQFKLTWTQLLDEVDEALALGHNVKPVLLGPVTYLWLGKVKGEPFDRLSLLKDILPVYQQVLAELAKRGIEWVQIDEPALVLELQQEWLDAFQPAYDALAGNVKLLLTTYFEGVTPNLNTITALHVQGLHVDFVHGKDDINTLHQQLPANWLLSAGVINGRNVWRADLTEKYAQLQGLVGKRDLWVASSCSLLHSPIDLSVETRLDAEVKSWFAFALQKCAELSLLTDALNSGNTEKLVEWSAPIQARRHSQRVHNAAVGKRLATITAQDSQRQSDYADRAVAQRQRFNLPTWPTTTIGSFPQTTEIRGLRLEFKKGNLDANNYRTGIAEHIKQAVAEQERLGLDVLVHGEAERNDMVEYFGEHLDGFVFTQNGWVQSYGSRCVKPPVVIGDISRSEAITVEWAKYAQSLTDKPVKGMLTGPVTILCWSFPREDVSRETIAKQIALALRDEVADLEAAGIGIIQIDEPALREGLPLRRSDWQAYLEWGVEAFRLNAAVVRDDTQIHTHMCYCEFNDIMDSIAALDADVITIETSRSDMDLLESFKEFEYPNEIGPGVYDIHSPNVPSVEWIEALLRKAAESVTAERLWVNPDCGLKTRGWTETRQALANMVKAAQNLRNA</sequence>
<feature type="binding site" evidence="11">
    <location>
        <position position="162"/>
    </location>
    <ligand>
        <name>5-methyltetrahydropteroyltri-L-glutamate</name>
        <dbReference type="ChEBI" id="CHEBI:58207"/>
    </ligand>
</feature>
<feature type="binding site" evidence="11 12">
    <location>
        <begin position="560"/>
        <end position="561"/>
    </location>
    <ligand>
        <name>5-methyltetrahydropteroyltri-L-glutamate</name>
        <dbReference type="ChEBI" id="CHEBI:58207"/>
    </ligand>
</feature>
<evidence type="ECO:0000256" key="5">
    <source>
        <dbReference type="ARBA" id="ARBA00022605"/>
    </source>
</evidence>
<dbReference type="GO" id="GO:0009086">
    <property type="term" value="P:methionine biosynthetic process"/>
    <property type="evidence" value="ECO:0007669"/>
    <property type="project" value="UniProtKB-UniRule"/>
</dbReference>
<dbReference type="eggNOG" id="COG0620">
    <property type="taxonomic scope" value="Bacteria"/>
</dbReference>
<feature type="binding site" evidence="11 12">
    <location>
        <position position="606"/>
    </location>
    <ligand>
        <name>5-methyltetrahydropteroyltri-L-glutamate</name>
        <dbReference type="ChEBI" id="CHEBI:58207"/>
    </ligand>
</feature>
<evidence type="ECO:0000256" key="8">
    <source>
        <dbReference type="ARBA" id="ARBA00022737"/>
    </source>
</evidence>
<keyword evidence="4 11" id="KW-0489">Methyltransferase</keyword>
<feature type="binding site" evidence="11">
    <location>
        <position position="650"/>
    </location>
    <ligand>
        <name>5-methyltetrahydropteroyltri-L-glutamate</name>
        <dbReference type="ChEBI" id="CHEBI:58207"/>
    </ligand>
</feature>
<feature type="binding site" evidence="11 12">
    <location>
        <position position="644"/>
    </location>
    <ligand>
        <name>L-homocysteine</name>
        <dbReference type="ChEBI" id="CHEBI:58199"/>
    </ligand>
</feature>
<keyword evidence="9 11" id="KW-0862">Zinc</keyword>